<feature type="transmembrane region" description="Helical" evidence="5">
    <location>
        <begin position="245"/>
        <end position="270"/>
    </location>
</feature>
<dbReference type="GO" id="GO:0015179">
    <property type="term" value="F:L-amino acid transmembrane transporter activity"/>
    <property type="evidence" value="ECO:0007669"/>
    <property type="project" value="TreeGrafter"/>
</dbReference>
<dbReference type="EMBL" id="NEVH01007819">
    <property type="protein sequence ID" value="PNF35424.1"/>
    <property type="molecule type" value="Genomic_DNA"/>
</dbReference>
<feature type="transmembrane region" description="Helical" evidence="5">
    <location>
        <begin position="364"/>
        <end position="386"/>
    </location>
</feature>
<evidence type="ECO:0000259" key="6">
    <source>
        <dbReference type="Pfam" id="PF01490"/>
    </source>
</evidence>
<name>A0A2J7R3K3_9NEOP</name>
<gene>
    <name evidence="7" type="primary">slc38a7</name>
    <name evidence="7" type="ORF">B7P43_G01738</name>
</gene>
<feature type="domain" description="Amino acid transporter transmembrane" evidence="6">
    <location>
        <begin position="99"/>
        <end position="497"/>
    </location>
</feature>
<evidence type="ECO:0000256" key="2">
    <source>
        <dbReference type="ARBA" id="ARBA00022692"/>
    </source>
</evidence>
<protein>
    <submittedName>
        <fullName evidence="7">Putative sodium-coupled neutral amino acid transporter 7</fullName>
    </submittedName>
</protein>
<dbReference type="Proteomes" id="UP000235965">
    <property type="component" value="Unassembled WGS sequence"/>
</dbReference>
<feature type="transmembrane region" description="Helical" evidence="5">
    <location>
        <begin position="175"/>
        <end position="198"/>
    </location>
</feature>
<feature type="transmembrane region" description="Helical" evidence="5">
    <location>
        <begin position="319"/>
        <end position="344"/>
    </location>
</feature>
<accession>A0A2J7R3K3</accession>
<dbReference type="InterPro" id="IPR013057">
    <property type="entry name" value="AA_transpt_TM"/>
</dbReference>
<evidence type="ECO:0000256" key="4">
    <source>
        <dbReference type="ARBA" id="ARBA00023136"/>
    </source>
</evidence>
<feature type="transmembrane region" description="Helical" evidence="5">
    <location>
        <begin position="218"/>
        <end position="238"/>
    </location>
</feature>
<evidence type="ECO:0000256" key="3">
    <source>
        <dbReference type="ARBA" id="ARBA00022989"/>
    </source>
</evidence>
<feature type="transmembrane region" description="Helical" evidence="5">
    <location>
        <begin position="478"/>
        <end position="501"/>
    </location>
</feature>
<organism evidence="7 8">
    <name type="scientific">Cryptotermes secundus</name>
    <dbReference type="NCBI Taxonomy" id="105785"/>
    <lineage>
        <taxon>Eukaryota</taxon>
        <taxon>Metazoa</taxon>
        <taxon>Ecdysozoa</taxon>
        <taxon>Arthropoda</taxon>
        <taxon>Hexapoda</taxon>
        <taxon>Insecta</taxon>
        <taxon>Pterygota</taxon>
        <taxon>Neoptera</taxon>
        <taxon>Polyneoptera</taxon>
        <taxon>Dictyoptera</taxon>
        <taxon>Blattodea</taxon>
        <taxon>Blattoidea</taxon>
        <taxon>Termitoidae</taxon>
        <taxon>Kalotermitidae</taxon>
        <taxon>Cryptotermitinae</taxon>
        <taxon>Cryptotermes</taxon>
    </lineage>
</organism>
<sequence length="515" mass="56620">MHRFLDDDDSVINSGNDLWLTTVAGSSVEDEHHQQRTGKLGEVEGTCELDNELIEVLPIVTTTIVVVVVVDDDDDDDSTIRYFFQTVWNSELNISIAGSSRLSAIFLIINAALGAGLLNFPQAFDQAGGIVTAITVQVILLAWIMCALLILAHCSDQTSARTLQDVLEGVYGRPGLIACSSAVALYCFGTCVTFLIIIGDQFDRVLSSLHGLDFCHYWYMNRYFTIALSSSVFILPFCYSKRIDFLKYVSSVGVVAVVYVVILIVCQKYMGNFMPGPVKTGPSHWTDVFLVVPVICFGYQCHVSVIPIYACLRERNLNNFTLCASVAIGVCVAAYTLAGVYGYLTFGAYVTSDILESYSGSDMLVLIGILAIAIKTYTTYPILLFCGREAVSNLWANLLHNSESDVAVMERRRRVTIATIWYILTLVLAVLSPDIGSVIDILGSLAAVFIFVFPGLCLMQSTLHKDPHIILNKDRFAVLAAVLFILLGTFIFGVVFVQAAMRLYNNPPVNVRLCN</sequence>
<dbReference type="AlphaFoldDB" id="A0A2J7R3K3"/>
<keyword evidence="3 5" id="KW-1133">Transmembrane helix</keyword>
<dbReference type="PANTHER" id="PTHR22950:SF652">
    <property type="entry name" value="TRANSMEMBRANE AMINO ACID TRANSPORTER FAMILY PROTEIN"/>
    <property type="match status" value="1"/>
</dbReference>
<keyword evidence="8" id="KW-1185">Reference proteome</keyword>
<dbReference type="GO" id="GO:0016020">
    <property type="term" value="C:membrane"/>
    <property type="evidence" value="ECO:0007669"/>
    <property type="project" value="UniProtKB-SubCell"/>
</dbReference>
<comment type="subcellular location">
    <subcellularLocation>
        <location evidence="1">Membrane</location>
        <topology evidence="1">Multi-pass membrane protein</topology>
    </subcellularLocation>
</comment>
<keyword evidence="4 5" id="KW-0472">Membrane</keyword>
<comment type="caution">
    <text evidence="7">The sequence shown here is derived from an EMBL/GenBank/DDBJ whole genome shotgun (WGS) entry which is preliminary data.</text>
</comment>
<proteinExistence type="predicted"/>
<evidence type="ECO:0000256" key="5">
    <source>
        <dbReference type="SAM" id="Phobius"/>
    </source>
</evidence>
<reference evidence="7 8" key="1">
    <citation type="submission" date="2017-12" db="EMBL/GenBank/DDBJ databases">
        <title>Hemimetabolous genomes reveal molecular basis of termite eusociality.</title>
        <authorList>
            <person name="Harrison M.C."/>
            <person name="Jongepier E."/>
            <person name="Robertson H.M."/>
            <person name="Arning N."/>
            <person name="Bitard-Feildel T."/>
            <person name="Chao H."/>
            <person name="Childers C.P."/>
            <person name="Dinh H."/>
            <person name="Doddapaneni H."/>
            <person name="Dugan S."/>
            <person name="Gowin J."/>
            <person name="Greiner C."/>
            <person name="Han Y."/>
            <person name="Hu H."/>
            <person name="Hughes D.S.T."/>
            <person name="Huylmans A.-K."/>
            <person name="Kemena C."/>
            <person name="Kremer L.P.M."/>
            <person name="Lee S.L."/>
            <person name="Lopez-Ezquerra A."/>
            <person name="Mallet L."/>
            <person name="Monroy-Kuhn J.M."/>
            <person name="Moser A."/>
            <person name="Murali S.C."/>
            <person name="Muzny D.M."/>
            <person name="Otani S."/>
            <person name="Piulachs M.-D."/>
            <person name="Poelchau M."/>
            <person name="Qu J."/>
            <person name="Schaub F."/>
            <person name="Wada-Katsumata A."/>
            <person name="Worley K.C."/>
            <person name="Xie Q."/>
            <person name="Ylla G."/>
            <person name="Poulsen M."/>
            <person name="Gibbs R.A."/>
            <person name="Schal C."/>
            <person name="Richards S."/>
            <person name="Belles X."/>
            <person name="Korb J."/>
            <person name="Bornberg-Bauer E."/>
        </authorList>
    </citation>
    <scope>NUCLEOTIDE SEQUENCE [LARGE SCALE GENOMIC DNA]</scope>
    <source>
        <tissue evidence="7">Whole body</tissue>
    </source>
</reference>
<dbReference type="STRING" id="105785.A0A2J7R3K3"/>
<feature type="transmembrane region" description="Helical" evidence="5">
    <location>
        <begin position="415"/>
        <end position="432"/>
    </location>
</feature>
<feature type="transmembrane region" description="Helical" evidence="5">
    <location>
        <begin position="438"/>
        <end position="458"/>
    </location>
</feature>
<evidence type="ECO:0000256" key="1">
    <source>
        <dbReference type="ARBA" id="ARBA00004141"/>
    </source>
</evidence>
<keyword evidence="2 5" id="KW-0812">Transmembrane</keyword>
<dbReference type="PANTHER" id="PTHR22950">
    <property type="entry name" value="AMINO ACID TRANSPORTER"/>
    <property type="match status" value="1"/>
</dbReference>
<feature type="transmembrane region" description="Helical" evidence="5">
    <location>
        <begin position="290"/>
        <end position="312"/>
    </location>
</feature>
<feature type="transmembrane region" description="Helical" evidence="5">
    <location>
        <begin position="130"/>
        <end position="154"/>
    </location>
</feature>
<dbReference type="Pfam" id="PF01490">
    <property type="entry name" value="Aa_trans"/>
    <property type="match status" value="1"/>
</dbReference>
<feature type="transmembrane region" description="Helical" evidence="5">
    <location>
        <begin position="102"/>
        <end position="124"/>
    </location>
</feature>
<evidence type="ECO:0000313" key="8">
    <source>
        <dbReference type="Proteomes" id="UP000235965"/>
    </source>
</evidence>
<dbReference type="InParanoid" id="A0A2J7R3K3"/>
<dbReference type="OrthoDB" id="438545at2759"/>
<evidence type="ECO:0000313" key="7">
    <source>
        <dbReference type="EMBL" id="PNF35424.1"/>
    </source>
</evidence>